<proteinExistence type="predicted"/>
<dbReference type="InterPro" id="IPR036390">
    <property type="entry name" value="WH_DNA-bd_sf"/>
</dbReference>
<accession>A0ABW3H9E4</accession>
<dbReference type="PANTHER" id="PTHR33164">
    <property type="entry name" value="TRANSCRIPTIONAL REGULATOR, MARR FAMILY"/>
    <property type="match status" value="1"/>
</dbReference>
<dbReference type="InterPro" id="IPR000835">
    <property type="entry name" value="HTH_MarR-typ"/>
</dbReference>
<evidence type="ECO:0000259" key="2">
    <source>
        <dbReference type="PROSITE" id="PS50995"/>
    </source>
</evidence>
<feature type="domain" description="HTH marR-type" evidence="2">
    <location>
        <begin position="23"/>
        <end position="156"/>
    </location>
</feature>
<name>A0ABW3H9E4_9SPHN</name>
<dbReference type="Gene3D" id="1.10.10.10">
    <property type="entry name" value="Winged helix-like DNA-binding domain superfamily/Winged helix DNA-binding domain"/>
    <property type="match status" value="1"/>
</dbReference>
<dbReference type="EMBL" id="JBHTJG010000009">
    <property type="protein sequence ID" value="MFD0947899.1"/>
    <property type="molecule type" value="Genomic_DNA"/>
</dbReference>
<dbReference type="RefSeq" id="WP_264945662.1">
    <property type="nucleotide sequence ID" value="NZ_JAPDRA010000009.1"/>
</dbReference>
<protein>
    <submittedName>
        <fullName evidence="3">MarR family winged helix-turn-helix transcriptional regulator</fullName>
    </submittedName>
</protein>
<dbReference type="SMART" id="SM00347">
    <property type="entry name" value="HTH_MARR"/>
    <property type="match status" value="1"/>
</dbReference>
<evidence type="ECO:0000313" key="4">
    <source>
        <dbReference type="Proteomes" id="UP001596977"/>
    </source>
</evidence>
<dbReference type="InterPro" id="IPR039422">
    <property type="entry name" value="MarR/SlyA-like"/>
</dbReference>
<feature type="region of interest" description="Disordered" evidence="1">
    <location>
        <begin position="169"/>
        <end position="191"/>
    </location>
</feature>
<organism evidence="3 4">
    <name type="scientific">Sphingomonas canadensis</name>
    <dbReference type="NCBI Taxonomy" id="1219257"/>
    <lineage>
        <taxon>Bacteria</taxon>
        <taxon>Pseudomonadati</taxon>
        <taxon>Pseudomonadota</taxon>
        <taxon>Alphaproteobacteria</taxon>
        <taxon>Sphingomonadales</taxon>
        <taxon>Sphingomonadaceae</taxon>
        <taxon>Sphingomonas</taxon>
    </lineage>
</organism>
<comment type="caution">
    <text evidence="3">The sequence shown here is derived from an EMBL/GenBank/DDBJ whole genome shotgun (WGS) entry which is preliminary data.</text>
</comment>
<dbReference type="InterPro" id="IPR036388">
    <property type="entry name" value="WH-like_DNA-bd_sf"/>
</dbReference>
<dbReference type="Pfam" id="PF01047">
    <property type="entry name" value="MarR"/>
    <property type="match status" value="1"/>
</dbReference>
<dbReference type="PANTHER" id="PTHR33164:SF43">
    <property type="entry name" value="HTH-TYPE TRANSCRIPTIONAL REPRESSOR YETL"/>
    <property type="match status" value="1"/>
</dbReference>
<dbReference type="PROSITE" id="PS50995">
    <property type="entry name" value="HTH_MARR_2"/>
    <property type="match status" value="1"/>
</dbReference>
<reference evidence="4" key="1">
    <citation type="journal article" date="2019" name="Int. J. Syst. Evol. Microbiol.">
        <title>The Global Catalogue of Microorganisms (GCM) 10K type strain sequencing project: providing services to taxonomists for standard genome sequencing and annotation.</title>
        <authorList>
            <consortium name="The Broad Institute Genomics Platform"/>
            <consortium name="The Broad Institute Genome Sequencing Center for Infectious Disease"/>
            <person name="Wu L."/>
            <person name="Ma J."/>
        </authorList>
    </citation>
    <scope>NUCLEOTIDE SEQUENCE [LARGE SCALE GENOMIC DNA]</scope>
    <source>
        <strain evidence="4">CCUG 62982</strain>
    </source>
</reference>
<evidence type="ECO:0000256" key="1">
    <source>
        <dbReference type="SAM" id="MobiDB-lite"/>
    </source>
</evidence>
<sequence>MLQQGICVATAKGKRKEAPPSFRNLLTFRLHRVARISERISEQYYRKQLNLSLPECRVIGITAGYGSVSFKRVAAAANLEKSYASRVVSALVERGIMEKLVNPSDSRSVLLQLTEQGKAVHAETFAMALALNDLLQLPFASAQVDAFLSFLTTLEQQLDRTSGLIESGGDLASATPAVAPMPESDSPEEARSFELDRNFARQLHDMLGKYLAAEG</sequence>
<keyword evidence="4" id="KW-1185">Reference proteome</keyword>
<evidence type="ECO:0000313" key="3">
    <source>
        <dbReference type="EMBL" id="MFD0947899.1"/>
    </source>
</evidence>
<dbReference type="SUPFAM" id="SSF46785">
    <property type="entry name" value="Winged helix' DNA-binding domain"/>
    <property type="match status" value="1"/>
</dbReference>
<dbReference type="Proteomes" id="UP001596977">
    <property type="component" value="Unassembled WGS sequence"/>
</dbReference>
<gene>
    <name evidence="3" type="ORF">ACFQ1E_16270</name>
</gene>